<dbReference type="PANTHER" id="PTHR43000">
    <property type="entry name" value="DTDP-D-GLUCOSE 4,6-DEHYDRATASE-RELATED"/>
    <property type="match status" value="1"/>
</dbReference>
<dbReference type="AlphaFoldDB" id="A0A091C666"/>
<organism evidence="3 4">
    <name type="scientific">Tetragenococcus muriaticus PMC-11-5</name>
    <dbReference type="NCBI Taxonomy" id="1302649"/>
    <lineage>
        <taxon>Bacteria</taxon>
        <taxon>Bacillati</taxon>
        <taxon>Bacillota</taxon>
        <taxon>Bacilli</taxon>
        <taxon>Lactobacillales</taxon>
        <taxon>Enterococcaceae</taxon>
        <taxon>Tetragenococcus</taxon>
    </lineage>
</organism>
<dbReference type="Proteomes" id="UP000029380">
    <property type="component" value="Unassembled WGS sequence"/>
</dbReference>
<evidence type="ECO:0000259" key="2">
    <source>
        <dbReference type="Pfam" id="PF01370"/>
    </source>
</evidence>
<protein>
    <submittedName>
        <fullName evidence="3">UDP-glucose 4-epimerase</fullName>
        <ecNumber evidence="3">5.1.3.2</ecNumber>
    </submittedName>
</protein>
<gene>
    <name evidence="3" type="ORF">TMUPMC115_0487</name>
</gene>
<dbReference type="InterPro" id="IPR001509">
    <property type="entry name" value="Epimerase_deHydtase"/>
</dbReference>
<dbReference type="GO" id="GO:0003978">
    <property type="term" value="F:UDP-glucose 4-epimerase activity"/>
    <property type="evidence" value="ECO:0007669"/>
    <property type="project" value="UniProtKB-EC"/>
</dbReference>
<dbReference type="EC" id="5.1.3.2" evidence="3"/>
<dbReference type="EMBL" id="JPVU01000044">
    <property type="protein sequence ID" value="KFN93331.1"/>
    <property type="molecule type" value="Genomic_DNA"/>
</dbReference>
<dbReference type="SUPFAM" id="SSF51735">
    <property type="entry name" value="NAD(P)-binding Rossmann-fold domains"/>
    <property type="match status" value="1"/>
</dbReference>
<dbReference type="Gene3D" id="3.40.50.720">
    <property type="entry name" value="NAD(P)-binding Rossmann-like Domain"/>
    <property type="match status" value="1"/>
</dbReference>
<proteinExistence type="inferred from homology"/>
<sequence>MVILRRHQKKEITKVKPMTPYAVDKYSAERSVINYYYLYGTPTTVVRFFNVYGPNQNPNSPYSGVISILLDRFSRYQRGEEVSFNLYGDGKQTRDFVYVKDVIRALSYIINSPKTLGEVYNIGTSHQTSLNQVISELSKIFNTKLHIKIFDERKGDIRLSVADIDKLRELGFEPINGLYQGLSKLVSYTEQC</sequence>
<reference evidence="3 4" key="1">
    <citation type="submission" date="2014-08" db="EMBL/GenBank/DDBJ databases">
        <title>Genome sequence of Tetragenococcus muriaticus.</title>
        <authorList>
            <person name="Chuea-nongthon C."/>
            <person name="Rodtong S."/>
            <person name="Yongsawatdigul J."/>
            <person name="Steele J.L."/>
            <person name="Liu X.-y."/>
            <person name="Speers J."/>
            <person name="Glasner J.D."/>
            <person name="Neeno-Eckwall E.C."/>
        </authorList>
    </citation>
    <scope>NUCLEOTIDE SEQUENCE [LARGE SCALE GENOMIC DNA]</scope>
    <source>
        <strain evidence="3 4">PMC-11-5</strain>
    </source>
</reference>
<evidence type="ECO:0000313" key="3">
    <source>
        <dbReference type="EMBL" id="KFN93331.1"/>
    </source>
</evidence>
<name>A0A091C666_9ENTE</name>
<evidence type="ECO:0000313" key="4">
    <source>
        <dbReference type="Proteomes" id="UP000029380"/>
    </source>
</evidence>
<feature type="domain" description="NAD-dependent epimerase/dehydratase" evidence="2">
    <location>
        <begin position="9"/>
        <end position="123"/>
    </location>
</feature>
<keyword evidence="3" id="KW-0413">Isomerase</keyword>
<dbReference type="PATRIC" id="fig|1302649.3.peg.491"/>
<dbReference type="InterPro" id="IPR036291">
    <property type="entry name" value="NAD(P)-bd_dom_sf"/>
</dbReference>
<dbReference type="Pfam" id="PF01370">
    <property type="entry name" value="Epimerase"/>
    <property type="match status" value="1"/>
</dbReference>
<comment type="caution">
    <text evidence="3">The sequence shown here is derived from an EMBL/GenBank/DDBJ whole genome shotgun (WGS) entry which is preliminary data.</text>
</comment>
<accession>A0A091C666</accession>
<comment type="similarity">
    <text evidence="1">Belongs to the NAD(P)-dependent epimerase/dehydratase family.</text>
</comment>
<evidence type="ECO:0000256" key="1">
    <source>
        <dbReference type="ARBA" id="ARBA00007637"/>
    </source>
</evidence>